<dbReference type="GeneID" id="22913058"/>
<dbReference type="Pfam" id="PF08597">
    <property type="entry name" value="eIF3_subunit"/>
    <property type="match status" value="1"/>
</dbReference>
<accession>A0A023B615</accession>
<gene>
    <name evidence="2" type="ORF">GNI_085960</name>
</gene>
<evidence type="ECO:0000313" key="3">
    <source>
        <dbReference type="Proteomes" id="UP000019763"/>
    </source>
</evidence>
<keyword evidence="3" id="KW-1185">Reference proteome</keyword>
<dbReference type="eggNOG" id="ENOG502S7V4">
    <property type="taxonomic scope" value="Eukaryota"/>
</dbReference>
<protein>
    <submittedName>
        <fullName evidence="2">Translation initiation factor eIF3 subunit</fullName>
    </submittedName>
</protein>
<dbReference type="VEuPathDB" id="CryptoDB:GNI_085960"/>
<dbReference type="InterPro" id="IPR013906">
    <property type="entry name" value="eIF3j"/>
</dbReference>
<feature type="compositionally biased region" description="Low complexity" evidence="1">
    <location>
        <begin position="19"/>
        <end position="47"/>
    </location>
</feature>
<evidence type="ECO:0000256" key="1">
    <source>
        <dbReference type="SAM" id="MobiDB-lite"/>
    </source>
</evidence>
<dbReference type="Proteomes" id="UP000019763">
    <property type="component" value="Unassembled WGS sequence"/>
</dbReference>
<keyword evidence="2" id="KW-0648">Protein biosynthesis</keyword>
<name>A0A023B615_GRENI</name>
<dbReference type="GO" id="GO:0003743">
    <property type="term" value="F:translation initiation factor activity"/>
    <property type="evidence" value="ECO:0007669"/>
    <property type="project" value="UniProtKB-KW"/>
</dbReference>
<dbReference type="RefSeq" id="XP_011130646.1">
    <property type="nucleotide sequence ID" value="XM_011132344.1"/>
</dbReference>
<feature type="region of interest" description="Disordered" evidence="1">
    <location>
        <begin position="1"/>
        <end position="47"/>
    </location>
</feature>
<keyword evidence="2" id="KW-0396">Initiation factor</keyword>
<dbReference type="OrthoDB" id="20381at2759"/>
<evidence type="ECO:0000313" key="2">
    <source>
        <dbReference type="EMBL" id="EZG64338.1"/>
    </source>
</evidence>
<feature type="compositionally biased region" description="Acidic residues" evidence="1">
    <location>
        <begin position="1"/>
        <end position="16"/>
    </location>
</feature>
<reference evidence="2" key="1">
    <citation type="submission" date="2013-12" db="EMBL/GenBank/DDBJ databases">
        <authorList>
            <person name="Omoto C.K."/>
            <person name="Sibley D."/>
            <person name="Venepally P."/>
            <person name="Hadjithomas M."/>
            <person name="Karamycheva S."/>
            <person name="Brunk B."/>
            <person name="Roos D."/>
            <person name="Caler E."/>
            <person name="Lorenzi H."/>
        </authorList>
    </citation>
    <scope>NUCLEOTIDE SEQUENCE</scope>
</reference>
<proteinExistence type="predicted"/>
<dbReference type="AlphaFoldDB" id="A0A023B615"/>
<sequence>MSDTEESWDAASEEEEVPAKPVAAKSPVAAKPVAAKSPVAGKPAKSPVAAEYGVAVKEFKVPARLLTPCDDPEQERLRLQKINELRERQMAGDMFGLDDHDSSSEDSDDPFNFRAKALVEGAKKKAVAKEPEVTKDPYEGVKVNRLTEVDALCDNLQIKISKSPAKSGIWLQFLDRLLGMVAGKMEPSDLQSFEKKLRDAIARRTREKNIQFSSSKKGTDLKVNLKNPQAELAVVEGYDDDADDYSDDDYDYEFD</sequence>
<dbReference type="OMA" id="DCEQFAT"/>
<organism evidence="2 3">
    <name type="scientific">Gregarina niphandrodes</name>
    <name type="common">Septate eugregarine</name>
    <dbReference type="NCBI Taxonomy" id="110365"/>
    <lineage>
        <taxon>Eukaryota</taxon>
        <taxon>Sar</taxon>
        <taxon>Alveolata</taxon>
        <taxon>Apicomplexa</taxon>
        <taxon>Conoidasida</taxon>
        <taxon>Gregarinasina</taxon>
        <taxon>Eugregarinorida</taxon>
        <taxon>Gregarinidae</taxon>
        <taxon>Gregarina</taxon>
    </lineage>
</organism>
<dbReference type="GO" id="GO:0005852">
    <property type="term" value="C:eukaryotic translation initiation factor 3 complex"/>
    <property type="evidence" value="ECO:0007669"/>
    <property type="project" value="InterPro"/>
</dbReference>
<dbReference type="EMBL" id="AFNH02000647">
    <property type="protein sequence ID" value="EZG64338.1"/>
    <property type="molecule type" value="Genomic_DNA"/>
</dbReference>
<comment type="caution">
    <text evidence="2">The sequence shown here is derived from an EMBL/GenBank/DDBJ whole genome shotgun (WGS) entry which is preliminary data.</text>
</comment>